<evidence type="ECO:0000256" key="2">
    <source>
        <dbReference type="ARBA" id="ARBA00023015"/>
    </source>
</evidence>
<keyword evidence="5" id="KW-0539">Nucleus</keyword>
<keyword evidence="4" id="KW-0804">Transcription</keyword>
<keyword evidence="2" id="KW-0805">Transcription regulation</keyword>
<protein>
    <recommendedName>
        <fullName evidence="7">BHLH domain-containing protein</fullName>
    </recommendedName>
</protein>
<dbReference type="PANTHER" id="PTHR15741:SF27">
    <property type="entry name" value="TRANSCRIPTION FACTOR AP-4"/>
    <property type="match status" value="1"/>
</dbReference>
<dbReference type="EMBL" id="RBNI01006530">
    <property type="protein sequence ID" value="RUP45960.1"/>
    <property type="molecule type" value="Genomic_DNA"/>
</dbReference>
<keyword evidence="3" id="KW-0238">DNA-binding</keyword>
<dbReference type="InterPro" id="IPR011598">
    <property type="entry name" value="bHLH_dom"/>
</dbReference>
<dbReference type="SUPFAM" id="SSF47459">
    <property type="entry name" value="HLH, helix-loop-helix DNA-binding domain"/>
    <property type="match status" value="1"/>
</dbReference>
<evidence type="ECO:0000256" key="1">
    <source>
        <dbReference type="ARBA" id="ARBA00004123"/>
    </source>
</evidence>
<feature type="region of interest" description="Disordered" evidence="6">
    <location>
        <begin position="210"/>
        <end position="249"/>
    </location>
</feature>
<dbReference type="GO" id="GO:0000978">
    <property type="term" value="F:RNA polymerase II cis-regulatory region sequence-specific DNA binding"/>
    <property type="evidence" value="ECO:0007669"/>
    <property type="project" value="TreeGrafter"/>
</dbReference>
<dbReference type="Gene3D" id="4.10.280.10">
    <property type="entry name" value="Helix-loop-helix DNA-binding domain"/>
    <property type="match status" value="1"/>
</dbReference>
<dbReference type="InterPro" id="IPR036638">
    <property type="entry name" value="HLH_DNA-bd_sf"/>
</dbReference>
<dbReference type="SMART" id="SM00353">
    <property type="entry name" value="HLH"/>
    <property type="match status" value="1"/>
</dbReference>
<gene>
    <name evidence="8" type="ORF">BC936DRAFT_147517</name>
</gene>
<evidence type="ECO:0000259" key="7">
    <source>
        <dbReference type="PROSITE" id="PS50888"/>
    </source>
</evidence>
<dbReference type="Proteomes" id="UP000268093">
    <property type="component" value="Unassembled WGS sequence"/>
</dbReference>
<dbReference type="AlphaFoldDB" id="A0A433D547"/>
<sequence>MSKILLPPTYGNEYILPTYPTTKVELHEPQMYHDFAFSSPMSIPISLTSSANHHDNSPASPESTTSSLPPHTPPSTGPSLSETIAKASTLPDSFYPEFHQYSKETYEQSTSASRKRRRCGAGALNTSTPNGDKMGNNRDDGNDDGSQSSDENEDELDGNAPISNAELRRQIHIQSEQKRRAQIKDGFEDLRKQLPGCLNKKMSKAALLHRTHSAPEEHTDHASRRAGEAHERERAATQVPGEPTSEAGVGKDVSDWCLVNWFCVPHRHPSRPPDTR</sequence>
<dbReference type="PANTHER" id="PTHR15741">
    <property type="entry name" value="BASIC HELIX-LOOP-HELIX ZIP TRANSCRIPTION FACTOR"/>
    <property type="match status" value="1"/>
</dbReference>
<proteinExistence type="predicted"/>
<accession>A0A433D547</accession>
<evidence type="ECO:0000256" key="6">
    <source>
        <dbReference type="SAM" id="MobiDB-lite"/>
    </source>
</evidence>
<evidence type="ECO:0000256" key="3">
    <source>
        <dbReference type="ARBA" id="ARBA00023125"/>
    </source>
</evidence>
<evidence type="ECO:0000313" key="9">
    <source>
        <dbReference type="Proteomes" id="UP000268093"/>
    </source>
</evidence>
<comment type="subcellular location">
    <subcellularLocation>
        <location evidence="1">Nucleus</location>
    </subcellularLocation>
</comment>
<feature type="compositionally biased region" description="Basic and acidic residues" evidence="6">
    <location>
        <begin position="213"/>
        <end position="235"/>
    </location>
</feature>
<dbReference type="GO" id="GO:0046983">
    <property type="term" value="F:protein dimerization activity"/>
    <property type="evidence" value="ECO:0007669"/>
    <property type="project" value="InterPro"/>
</dbReference>
<evidence type="ECO:0000313" key="8">
    <source>
        <dbReference type="EMBL" id="RUP45960.1"/>
    </source>
</evidence>
<organism evidence="8 9">
    <name type="scientific">Jimgerdemannia flammicorona</name>
    <dbReference type="NCBI Taxonomy" id="994334"/>
    <lineage>
        <taxon>Eukaryota</taxon>
        <taxon>Fungi</taxon>
        <taxon>Fungi incertae sedis</taxon>
        <taxon>Mucoromycota</taxon>
        <taxon>Mucoromycotina</taxon>
        <taxon>Endogonomycetes</taxon>
        <taxon>Endogonales</taxon>
        <taxon>Endogonaceae</taxon>
        <taxon>Jimgerdemannia</taxon>
    </lineage>
</organism>
<feature type="region of interest" description="Disordered" evidence="6">
    <location>
        <begin position="47"/>
        <end position="82"/>
    </location>
</feature>
<dbReference type="Pfam" id="PF00010">
    <property type="entry name" value="HLH"/>
    <property type="match status" value="1"/>
</dbReference>
<dbReference type="GO" id="GO:0000981">
    <property type="term" value="F:DNA-binding transcription factor activity, RNA polymerase II-specific"/>
    <property type="evidence" value="ECO:0007669"/>
    <property type="project" value="TreeGrafter"/>
</dbReference>
<dbReference type="GO" id="GO:0005634">
    <property type="term" value="C:nucleus"/>
    <property type="evidence" value="ECO:0007669"/>
    <property type="project" value="UniProtKB-SubCell"/>
</dbReference>
<comment type="caution">
    <text evidence="8">The sequence shown here is derived from an EMBL/GenBank/DDBJ whole genome shotgun (WGS) entry which is preliminary data.</text>
</comment>
<dbReference type="InterPro" id="IPR052207">
    <property type="entry name" value="Max-like/E-box_TFs"/>
</dbReference>
<evidence type="ECO:0000256" key="5">
    <source>
        <dbReference type="ARBA" id="ARBA00023242"/>
    </source>
</evidence>
<reference evidence="8 9" key="1">
    <citation type="journal article" date="2018" name="New Phytol.">
        <title>Phylogenomics of Endogonaceae and evolution of mycorrhizas within Mucoromycota.</title>
        <authorList>
            <person name="Chang Y."/>
            <person name="Desiro A."/>
            <person name="Na H."/>
            <person name="Sandor L."/>
            <person name="Lipzen A."/>
            <person name="Clum A."/>
            <person name="Barry K."/>
            <person name="Grigoriev I.V."/>
            <person name="Martin F.M."/>
            <person name="Stajich J.E."/>
            <person name="Smith M.E."/>
            <person name="Bonito G."/>
            <person name="Spatafora J.W."/>
        </authorList>
    </citation>
    <scope>NUCLEOTIDE SEQUENCE [LARGE SCALE GENOMIC DNA]</scope>
    <source>
        <strain evidence="8 9">GMNB39</strain>
    </source>
</reference>
<name>A0A433D547_9FUNG</name>
<evidence type="ECO:0000256" key="4">
    <source>
        <dbReference type="ARBA" id="ARBA00023163"/>
    </source>
</evidence>
<keyword evidence="9" id="KW-1185">Reference proteome</keyword>
<feature type="compositionally biased region" description="Low complexity" evidence="6">
    <location>
        <begin position="57"/>
        <end position="69"/>
    </location>
</feature>
<dbReference type="OrthoDB" id="5778525at2759"/>
<dbReference type="PROSITE" id="PS50888">
    <property type="entry name" value="BHLH"/>
    <property type="match status" value="1"/>
</dbReference>
<feature type="region of interest" description="Disordered" evidence="6">
    <location>
        <begin position="105"/>
        <end position="166"/>
    </location>
</feature>
<feature type="domain" description="BHLH" evidence="7">
    <location>
        <begin position="167"/>
        <end position="218"/>
    </location>
</feature>